<feature type="region of interest" description="Disordered" evidence="2">
    <location>
        <begin position="478"/>
        <end position="532"/>
    </location>
</feature>
<evidence type="ECO:0000256" key="1">
    <source>
        <dbReference type="PROSITE-ProRule" id="PRU00339"/>
    </source>
</evidence>
<dbReference type="Pfam" id="PF13424">
    <property type="entry name" value="TPR_12"/>
    <property type="match status" value="1"/>
</dbReference>
<dbReference type="InterPro" id="IPR011990">
    <property type="entry name" value="TPR-like_helical_dom_sf"/>
</dbReference>
<sequence length="662" mass="76027">MKTGDYNNALQVCNKLLDSVEHMNQSTIDIEQQKLLLQLALVEIYHSLGNSEQESFYLSSARESSAFDRSPIAAYRWHRKMGQKYYFAKDFELSKQHLYKALTMAEQQQDNRLLAKSFNDVGLIESQLGEFRTALEFYQKSLALKLEIGDRYPIGTTLNNIGLIYTKLENTEQAIHYYEQALDTFLNYTQEPNFDRRVFNNITHVYEDLAVTYNRLDDAQKKAFYQQKATDSIAYKNSKGEQARALINIAKLQLEEQQLDSAKHFLSKASELQNDSAFDLRLELNLSWAHYYLQNGQNDQAIVFANSGLIDAEKKNDLAKEAELYKILSDAYQTNQPKTALQFLQKYSSTREAFLAQKFDADLKTIQVTIEKQQVEHELALEQIANAEQQTKIQRLTNIVLLASLALILCIGFIVFYWFKKHKEKQSLLQNIKYHQQQLIALGETLNHDFTADPTQTFDSNDRVLESYLLANNHFSTSQSSASQNSSSHDQANNQPSTHSPEDYTTNKAIYSPSDTVQPVADNKQQQEQAKKFNESELKQILRESLVSTMIEAVSIWEKHTKTNRVELAEKSKLWTVSIDNGTLRTRSLDKYLSLEKIPLNPRWRNVAGTCHFILADMTLSPKDRSLLNQHLDSIMQNVKMLSMAVEDSSKSHQTSTTMAHH</sequence>
<feature type="transmembrane region" description="Helical" evidence="3">
    <location>
        <begin position="399"/>
        <end position="419"/>
    </location>
</feature>
<dbReference type="CDD" id="cd22890">
    <property type="entry name" value="ChiS-DBD"/>
    <property type="match status" value="1"/>
</dbReference>
<proteinExistence type="predicted"/>
<feature type="compositionally biased region" description="Low complexity" evidence="2">
    <location>
        <begin position="478"/>
        <end position="495"/>
    </location>
</feature>
<dbReference type="SMART" id="SM00028">
    <property type="entry name" value="TPR"/>
    <property type="match status" value="4"/>
</dbReference>
<dbReference type="KEGG" id="plei:Q9312_00090"/>
<evidence type="ECO:0000256" key="3">
    <source>
        <dbReference type="SAM" id="Phobius"/>
    </source>
</evidence>
<dbReference type="Pfam" id="PF13181">
    <property type="entry name" value="TPR_8"/>
    <property type="match status" value="1"/>
</dbReference>
<dbReference type="PANTHER" id="PTHR10098">
    <property type="entry name" value="RAPSYN-RELATED"/>
    <property type="match status" value="1"/>
</dbReference>
<dbReference type="Gene3D" id="1.25.40.10">
    <property type="entry name" value="Tetratricopeptide repeat domain"/>
    <property type="match status" value="2"/>
</dbReference>
<keyword evidence="3" id="KW-0472">Membrane</keyword>
<name>A0AA51RTT4_9GAMM</name>
<keyword evidence="3" id="KW-1133">Transmembrane helix</keyword>
<dbReference type="AlphaFoldDB" id="A0AA51RTT4"/>
<accession>A0AA51RTT4</accession>
<evidence type="ECO:0000313" key="4">
    <source>
        <dbReference type="EMBL" id="WMS87344.1"/>
    </source>
</evidence>
<gene>
    <name evidence="4" type="ORF">Q9312_00090</name>
</gene>
<dbReference type="EMBL" id="CP133548">
    <property type="protein sequence ID" value="WMS87344.1"/>
    <property type="molecule type" value="Genomic_DNA"/>
</dbReference>
<feature type="repeat" description="TPR" evidence="1">
    <location>
        <begin position="115"/>
        <end position="148"/>
    </location>
</feature>
<dbReference type="InterPro" id="IPR019734">
    <property type="entry name" value="TPR_rpt"/>
</dbReference>
<keyword evidence="5" id="KW-1185">Reference proteome</keyword>
<evidence type="ECO:0000256" key="2">
    <source>
        <dbReference type="SAM" id="MobiDB-lite"/>
    </source>
</evidence>
<keyword evidence="1" id="KW-0802">TPR repeat</keyword>
<dbReference type="Proteomes" id="UP001239782">
    <property type="component" value="Chromosome"/>
</dbReference>
<evidence type="ECO:0000313" key="5">
    <source>
        <dbReference type="Proteomes" id="UP001239782"/>
    </source>
</evidence>
<feature type="repeat" description="TPR" evidence="1">
    <location>
        <begin position="155"/>
        <end position="188"/>
    </location>
</feature>
<organism evidence="4 5">
    <name type="scientific">Pleionea litopenaei</name>
    <dbReference type="NCBI Taxonomy" id="3070815"/>
    <lineage>
        <taxon>Bacteria</taxon>
        <taxon>Pseudomonadati</taxon>
        <taxon>Pseudomonadota</taxon>
        <taxon>Gammaproteobacteria</taxon>
        <taxon>Oceanospirillales</taxon>
        <taxon>Pleioneaceae</taxon>
        <taxon>Pleionea</taxon>
    </lineage>
</organism>
<dbReference type="SUPFAM" id="SSF48452">
    <property type="entry name" value="TPR-like"/>
    <property type="match status" value="1"/>
</dbReference>
<protein>
    <submittedName>
        <fullName evidence="4">Tetratricopeptide repeat protein</fullName>
    </submittedName>
</protein>
<feature type="compositionally biased region" description="Polar residues" evidence="2">
    <location>
        <begin position="496"/>
        <end position="528"/>
    </location>
</feature>
<dbReference type="RefSeq" id="WP_309202485.1">
    <property type="nucleotide sequence ID" value="NZ_CP133548.1"/>
</dbReference>
<reference evidence="4 5" key="1">
    <citation type="submission" date="2023-08" db="EMBL/GenBank/DDBJ databases">
        <title>Pleionea litopenaei sp. nov., isolated from stomach of juvenile Litopenaeus vannamei.</title>
        <authorList>
            <person name="Rho A.M."/>
            <person name="Hwang C.Y."/>
        </authorList>
    </citation>
    <scope>NUCLEOTIDE SEQUENCE [LARGE SCALE GENOMIC DNA]</scope>
    <source>
        <strain evidence="4 5">HL-JVS1</strain>
    </source>
</reference>
<dbReference type="PROSITE" id="PS50005">
    <property type="entry name" value="TPR"/>
    <property type="match status" value="2"/>
</dbReference>
<keyword evidence="3" id="KW-0812">Transmembrane</keyword>